<proteinExistence type="predicted"/>
<protein>
    <recommendedName>
        <fullName evidence="2">Reverse transcriptase/retrotransposon-derived protein RNase H-like domain-containing protein</fullName>
    </recommendedName>
</protein>
<evidence type="ECO:0000313" key="4">
    <source>
        <dbReference type="Proteomes" id="UP001286313"/>
    </source>
</evidence>
<dbReference type="Pfam" id="PF17919">
    <property type="entry name" value="RT_RNaseH_2"/>
    <property type="match status" value="1"/>
</dbReference>
<feature type="domain" description="Reverse transcriptase/retrotransposon-derived protein RNase H-like" evidence="2">
    <location>
        <begin position="23"/>
        <end position="69"/>
    </location>
</feature>
<organism evidence="3 4">
    <name type="scientific">Petrolisthes cinctipes</name>
    <name type="common">Flat porcelain crab</name>
    <dbReference type="NCBI Taxonomy" id="88211"/>
    <lineage>
        <taxon>Eukaryota</taxon>
        <taxon>Metazoa</taxon>
        <taxon>Ecdysozoa</taxon>
        <taxon>Arthropoda</taxon>
        <taxon>Crustacea</taxon>
        <taxon>Multicrustacea</taxon>
        <taxon>Malacostraca</taxon>
        <taxon>Eumalacostraca</taxon>
        <taxon>Eucarida</taxon>
        <taxon>Decapoda</taxon>
        <taxon>Pleocyemata</taxon>
        <taxon>Anomura</taxon>
        <taxon>Galatheoidea</taxon>
        <taxon>Porcellanidae</taxon>
        <taxon>Petrolisthes</taxon>
    </lineage>
</organism>
<sequence length="138" mass="15736">MALEFNGPLSDLPRRSHHESLLWGEELLTRFNHLKEALSSHPILRIPDVSLPFILRTDASNHGLGAVRYFSNTSTDIPTLWPMLAGSLWTVFGLTKFDFYLRGKEVILETGHKPFVYLQTSKCSNDRLMSWALHLQDG</sequence>
<dbReference type="PANTHER" id="PTHR37984">
    <property type="entry name" value="PROTEIN CBG26694"/>
    <property type="match status" value="1"/>
</dbReference>
<evidence type="ECO:0000256" key="1">
    <source>
        <dbReference type="ARBA" id="ARBA00023268"/>
    </source>
</evidence>
<keyword evidence="1" id="KW-0511">Multifunctional enzyme</keyword>
<name>A0AAE1GHA3_PETCI</name>
<dbReference type="InterPro" id="IPR041577">
    <property type="entry name" value="RT_RNaseH_2"/>
</dbReference>
<dbReference type="SUPFAM" id="SSF56672">
    <property type="entry name" value="DNA/RNA polymerases"/>
    <property type="match status" value="1"/>
</dbReference>
<dbReference type="EMBL" id="JAWQEG010000218">
    <property type="protein sequence ID" value="KAK3893263.1"/>
    <property type="molecule type" value="Genomic_DNA"/>
</dbReference>
<evidence type="ECO:0000259" key="2">
    <source>
        <dbReference type="Pfam" id="PF17919"/>
    </source>
</evidence>
<accession>A0AAE1GHA3</accession>
<dbReference type="InterPro" id="IPR050951">
    <property type="entry name" value="Retrovirus_Pol_polyprotein"/>
</dbReference>
<reference evidence="3" key="1">
    <citation type="submission" date="2023-10" db="EMBL/GenBank/DDBJ databases">
        <title>Genome assemblies of two species of porcelain crab, Petrolisthes cinctipes and Petrolisthes manimaculis (Anomura: Porcellanidae).</title>
        <authorList>
            <person name="Angst P."/>
        </authorList>
    </citation>
    <scope>NUCLEOTIDE SEQUENCE</scope>
    <source>
        <strain evidence="3">PB745_01</strain>
        <tissue evidence="3">Gill</tissue>
    </source>
</reference>
<gene>
    <name evidence="3" type="ORF">Pcinc_002947</name>
</gene>
<dbReference type="Proteomes" id="UP001286313">
    <property type="component" value="Unassembled WGS sequence"/>
</dbReference>
<keyword evidence="4" id="KW-1185">Reference proteome</keyword>
<comment type="caution">
    <text evidence="3">The sequence shown here is derived from an EMBL/GenBank/DDBJ whole genome shotgun (WGS) entry which is preliminary data.</text>
</comment>
<dbReference type="AlphaFoldDB" id="A0AAE1GHA3"/>
<dbReference type="GO" id="GO:0071897">
    <property type="term" value="P:DNA biosynthetic process"/>
    <property type="evidence" value="ECO:0007669"/>
    <property type="project" value="UniProtKB-ARBA"/>
</dbReference>
<evidence type="ECO:0000313" key="3">
    <source>
        <dbReference type="EMBL" id="KAK3893263.1"/>
    </source>
</evidence>
<dbReference type="PANTHER" id="PTHR37984:SF5">
    <property type="entry name" value="PROTEIN NYNRIN-LIKE"/>
    <property type="match status" value="1"/>
</dbReference>
<dbReference type="InterPro" id="IPR043502">
    <property type="entry name" value="DNA/RNA_pol_sf"/>
</dbReference>
<dbReference type="GO" id="GO:0003824">
    <property type="term" value="F:catalytic activity"/>
    <property type="evidence" value="ECO:0007669"/>
    <property type="project" value="UniProtKB-KW"/>
</dbReference>